<name>E0TFD5_PARBH</name>
<evidence type="ECO:0000256" key="9">
    <source>
        <dbReference type="ARBA" id="ARBA00059827"/>
    </source>
</evidence>
<evidence type="ECO:0000256" key="7">
    <source>
        <dbReference type="ARBA" id="ARBA00022840"/>
    </source>
</evidence>
<proteinExistence type="predicted"/>
<dbReference type="PANTHER" id="PTHR43065">
    <property type="entry name" value="SENSOR HISTIDINE KINASE"/>
    <property type="match status" value="1"/>
</dbReference>
<dbReference type="NCBIfam" id="TIGR00229">
    <property type="entry name" value="sensory_box"/>
    <property type="match status" value="1"/>
</dbReference>
<evidence type="ECO:0000259" key="13">
    <source>
        <dbReference type="PROSITE" id="PS50113"/>
    </source>
</evidence>
<dbReference type="Gene3D" id="1.10.287.130">
    <property type="match status" value="1"/>
</dbReference>
<evidence type="ECO:0000256" key="10">
    <source>
        <dbReference type="ARBA" id="ARBA00070616"/>
    </source>
</evidence>
<dbReference type="InterPro" id="IPR013767">
    <property type="entry name" value="PAS_fold"/>
</dbReference>
<dbReference type="HOGENOM" id="CLU_000445_114_39_5"/>
<dbReference type="OrthoDB" id="9789238at2"/>
<dbReference type="PROSITE" id="PS50113">
    <property type="entry name" value="PAC"/>
    <property type="match status" value="1"/>
</dbReference>
<keyword evidence="6 14" id="KW-0418">Kinase</keyword>
<keyword evidence="4" id="KW-0808">Transferase</keyword>
<dbReference type="SMART" id="SM00388">
    <property type="entry name" value="HisKA"/>
    <property type="match status" value="1"/>
</dbReference>
<dbReference type="SMART" id="SM00091">
    <property type="entry name" value="PAS"/>
    <property type="match status" value="1"/>
</dbReference>
<dbReference type="InterPro" id="IPR035965">
    <property type="entry name" value="PAS-like_dom_sf"/>
</dbReference>
<evidence type="ECO:0000259" key="11">
    <source>
        <dbReference type="PROSITE" id="PS50109"/>
    </source>
</evidence>
<dbReference type="GO" id="GO:0000155">
    <property type="term" value="F:phosphorelay sensor kinase activity"/>
    <property type="evidence" value="ECO:0007669"/>
    <property type="project" value="InterPro"/>
</dbReference>
<dbReference type="InterPro" id="IPR003594">
    <property type="entry name" value="HATPase_dom"/>
</dbReference>
<comment type="function">
    <text evidence="9">Putative oxygen sensor; modulates the activity of FixJ, a transcriptional activator of nitrogen fixation fixK gene. FixL probably acts as a kinase that phosphorylates FixJ.</text>
</comment>
<feature type="domain" description="PAS" evidence="12">
    <location>
        <begin position="10"/>
        <end position="80"/>
    </location>
</feature>
<dbReference type="GO" id="GO:0005524">
    <property type="term" value="F:ATP binding"/>
    <property type="evidence" value="ECO:0007669"/>
    <property type="project" value="UniProtKB-KW"/>
</dbReference>
<dbReference type="EC" id="2.7.13.3" evidence="2"/>
<evidence type="ECO:0000256" key="4">
    <source>
        <dbReference type="ARBA" id="ARBA00022679"/>
    </source>
</evidence>
<organism evidence="14 15">
    <name type="scientific">Parvularcula bermudensis (strain ATCC BAA-594 / HTCC2503 / KCTC 12087)</name>
    <dbReference type="NCBI Taxonomy" id="314260"/>
    <lineage>
        <taxon>Bacteria</taxon>
        <taxon>Pseudomonadati</taxon>
        <taxon>Pseudomonadota</taxon>
        <taxon>Alphaproteobacteria</taxon>
        <taxon>Parvularculales</taxon>
        <taxon>Parvularculaceae</taxon>
        <taxon>Parvularcula</taxon>
    </lineage>
</organism>
<keyword evidence="7" id="KW-0067">ATP-binding</keyword>
<dbReference type="SUPFAM" id="SSF47384">
    <property type="entry name" value="Homodimeric domain of signal transducing histidine kinase"/>
    <property type="match status" value="1"/>
</dbReference>
<evidence type="ECO:0000256" key="8">
    <source>
        <dbReference type="ARBA" id="ARBA00023012"/>
    </source>
</evidence>
<keyword evidence="15" id="KW-1185">Reference proteome</keyword>
<dbReference type="InterPro" id="IPR036890">
    <property type="entry name" value="HATPase_C_sf"/>
</dbReference>
<dbReference type="PANTHER" id="PTHR43065:SF10">
    <property type="entry name" value="PEROXIDE STRESS-ACTIVATED HISTIDINE KINASE MAK3"/>
    <property type="match status" value="1"/>
</dbReference>
<dbReference type="SUPFAM" id="SSF55874">
    <property type="entry name" value="ATPase domain of HSP90 chaperone/DNA topoisomerase II/histidine kinase"/>
    <property type="match status" value="1"/>
</dbReference>
<dbReference type="CDD" id="cd00082">
    <property type="entry name" value="HisKA"/>
    <property type="match status" value="1"/>
</dbReference>
<keyword evidence="5" id="KW-0547">Nucleotide-binding</keyword>
<dbReference type="InterPro" id="IPR003661">
    <property type="entry name" value="HisK_dim/P_dom"/>
</dbReference>
<dbReference type="Gene3D" id="3.30.450.20">
    <property type="entry name" value="PAS domain"/>
    <property type="match status" value="1"/>
</dbReference>
<evidence type="ECO:0000256" key="1">
    <source>
        <dbReference type="ARBA" id="ARBA00000085"/>
    </source>
</evidence>
<dbReference type="KEGG" id="pbr:PB2503_07394"/>
<evidence type="ECO:0000313" key="15">
    <source>
        <dbReference type="Proteomes" id="UP000001302"/>
    </source>
</evidence>
<dbReference type="InterPro" id="IPR005467">
    <property type="entry name" value="His_kinase_dom"/>
</dbReference>
<dbReference type="SMART" id="SM00387">
    <property type="entry name" value="HATPase_c"/>
    <property type="match status" value="1"/>
</dbReference>
<dbReference type="eggNOG" id="COG4191">
    <property type="taxonomic scope" value="Bacteria"/>
</dbReference>
<dbReference type="Pfam" id="PF00989">
    <property type="entry name" value="PAS"/>
    <property type="match status" value="1"/>
</dbReference>
<dbReference type="Pfam" id="PF02518">
    <property type="entry name" value="HATPase_c"/>
    <property type="match status" value="1"/>
</dbReference>
<dbReference type="RefSeq" id="WP_013300510.1">
    <property type="nucleotide sequence ID" value="NC_014414.1"/>
</dbReference>
<feature type="domain" description="PAC" evidence="13">
    <location>
        <begin position="78"/>
        <end position="137"/>
    </location>
</feature>
<reference evidence="15" key="1">
    <citation type="submission" date="2010-08" db="EMBL/GenBank/DDBJ databases">
        <title>Genome sequence of Parvularcula bermudensis HTCC2503.</title>
        <authorList>
            <person name="Kang D.-M."/>
            <person name="Oh H.-M."/>
            <person name="Cho J.-C."/>
        </authorList>
    </citation>
    <scope>NUCLEOTIDE SEQUENCE [LARGE SCALE GENOMIC DNA]</scope>
    <source>
        <strain evidence="15">ATCC BAA-594 / HTCC2503 / KCTC 12087</strain>
    </source>
</reference>
<evidence type="ECO:0000259" key="12">
    <source>
        <dbReference type="PROSITE" id="PS50112"/>
    </source>
</evidence>
<dbReference type="PROSITE" id="PS50112">
    <property type="entry name" value="PAS"/>
    <property type="match status" value="1"/>
</dbReference>
<feature type="domain" description="Histidine kinase" evidence="11">
    <location>
        <begin position="157"/>
        <end position="370"/>
    </location>
</feature>
<dbReference type="GO" id="GO:0006355">
    <property type="term" value="P:regulation of DNA-templated transcription"/>
    <property type="evidence" value="ECO:0007669"/>
    <property type="project" value="InterPro"/>
</dbReference>
<dbReference type="PROSITE" id="PS50109">
    <property type="entry name" value="HIS_KIN"/>
    <property type="match status" value="1"/>
</dbReference>
<dbReference type="FunFam" id="3.30.450.20:FF:000060">
    <property type="entry name" value="Sensor protein FixL"/>
    <property type="match status" value="1"/>
</dbReference>
<keyword evidence="3" id="KW-0597">Phosphoprotein</keyword>
<dbReference type="AlphaFoldDB" id="E0TFD5"/>
<dbReference type="InterPro" id="IPR000014">
    <property type="entry name" value="PAS"/>
</dbReference>
<dbReference type="STRING" id="314260.PB2503_07394"/>
<dbReference type="CDD" id="cd00130">
    <property type="entry name" value="PAS"/>
    <property type="match status" value="1"/>
</dbReference>
<evidence type="ECO:0000256" key="5">
    <source>
        <dbReference type="ARBA" id="ARBA00022741"/>
    </source>
</evidence>
<protein>
    <recommendedName>
        <fullName evidence="10">Sensor protein FixL</fullName>
        <ecNumber evidence="2">2.7.13.3</ecNumber>
    </recommendedName>
</protein>
<accession>E0TFD5</accession>
<dbReference type="Pfam" id="PF00512">
    <property type="entry name" value="HisKA"/>
    <property type="match status" value="1"/>
</dbReference>
<keyword evidence="8" id="KW-0902">Two-component regulatory system</keyword>
<dbReference type="SUPFAM" id="SSF55785">
    <property type="entry name" value="PYP-like sensor domain (PAS domain)"/>
    <property type="match status" value="1"/>
</dbReference>
<sequence length="377" mass="41261">MEHGVRHSAPHEELEALVTTAVDAIVSIDRFGLVRLANPATEKMFGWSAGELIGNKVNMLMPEGHAAHHDAYVQRYLDGGEARIIGIGRRVRGKHKDGTEFPVHLSVGEFSVEGDRYFVGILRDLTEEQREHARLQQLEDQLALFARRSAVSEMGASLAHELNQPLTAIDLFLTAAKRAFGADPDKALTLFEEARREAQRAGEIIRRIRKMVEGNSGRKEVFPLKPVIEDAIDLCRISDETNPARFEVVGADEALVLGDEIQIRQVLVNLIKNALEATAGQPDRWIRIDVACHHYVTVDVTDNGPGVAQDVAARLFEPFQSTKAEGLGIGLSICRTIAENHGGELLHIPVAIAGQGGGGACFRLKLPEADQKTASDE</sequence>
<dbReference type="InterPro" id="IPR000700">
    <property type="entry name" value="PAS-assoc_C"/>
</dbReference>
<evidence type="ECO:0000256" key="2">
    <source>
        <dbReference type="ARBA" id="ARBA00012438"/>
    </source>
</evidence>
<evidence type="ECO:0000256" key="6">
    <source>
        <dbReference type="ARBA" id="ARBA00022777"/>
    </source>
</evidence>
<evidence type="ECO:0000256" key="3">
    <source>
        <dbReference type="ARBA" id="ARBA00022553"/>
    </source>
</evidence>
<dbReference type="EMBL" id="CP002156">
    <property type="protein sequence ID" value="ADM09536.1"/>
    <property type="molecule type" value="Genomic_DNA"/>
</dbReference>
<evidence type="ECO:0000313" key="14">
    <source>
        <dbReference type="EMBL" id="ADM09536.1"/>
    </source>
</evidence>
<reference evidence="14 15" key="2">
    <citation type="journal article" date="2011" name="J. Bacteriol.">
        <title>Complete genome sequence of strain HTCC2503T of Parvularcula bermudensis, the type species of the order "Parvularculales" in the class Alphaproteobacteria.</title>
        <authorList>
            <person name="Oh H.M."/>
            <person name="Kang I."/>
            <person name="Vergin K.L."/>
            <person name="Kang D."/>
            <person name="Rhee K.H."/>
            <person name="Giovannoni S.J."/>
            <person name="Cho J.C."/>
        </authorList>
    </citation>
    <scope>NUCLEOTIDE SEQUENCE [LARGE SCALE GENOMIC DNA]</scope>
    <source>
        <strain evidence="15">ATCC BAA-594 / HTCC2503 / KCTC 12087</strain>
    </source>
</reference>
<gene>
    <name evidence="14" type="ordered locus">PB2503_07394</name>
</gene>
<dbReference type="InterPro" id="IPR004358">
    <property type="entry name" value="Sig_transdc_His_kin-like_C"/>
</dbReference>
<dbReference type="PRINTS" id="PR00344">
    <property type="entry name" value="BCTRLSENSOR"/>
</dbReference>
<comment type="catalytic activity">
    <reaction evidence="1">
        <text>ATP + protein L-histidine = ADP + protein N-phospho-L-histidine.</text>
        <dbReference type="EC" id="2.7.13.3"/>
    </reaction>
</comment>
<dbReference type="Proteomes" id="UP000001302">
    <property type="component" value="Chromosome"/>
</dbReference>
<dbReference type="InterPro" id="IPR036097">
    <property type="entry name" value="HisK_dim/P_sf"/>
</dbReference>
<dbReference type="Gene3D" id="3.30.565.10">
    <property type="entry name" value="Histidine kinase-like ATPase, C-terminal domain"/>
    <property type="match status" value="1"/>
</dbReference>